<proteinExistence type="predicted"/>
<evidence type="ECO:0000313" key="2">
    <source>
        <dbReference type="Proteomes" id="UP000059542"/>
    </source>
</evidence>
<dbReference type="KEGG" id="hyg:AUC43_15340"/>
<organism evidence="1 2">
    <name type="scientific">Hymenobacter sedentarius</name>
    <dbReference type="NCBI Taxonomy" id="1411621"/>
    <lineage>
        <taxon>Bacteria</taxon>
        <taxon>Pseudomonadati</taxon>
        <taxon>Bacteroidota</taxon>
        <taxon>Cytophagia</taxon>
        <taxon>Cytophagales</taxon>
        <taxon>Hymenobacteraceae</taxon>
        <taxon>Hymenobacter</taxon>
    </lineage>
</organism>
<dbReference type="EMBL" id="CP013909">
    <property type="protein sequence ID" value="ALW86337.1"/>
    <property type="molecule type" value="Genomic_DNA"/>
</dbReference>
<dbReference type="STRING" id="1411621.AUC43_15340"/>
<dbReference type="OrthoDB" id="898298at2"/>
<keyword evidence="2" id="KW-1185">Reference proteome</keyword>
<gene>
    <name evidence="1" type="ORF">AUC43_15340</name>
</gene>
<sequence>MAKTLIKTTCDLQPDNSYSKTSIYYTTGLLARGLDPITTVTEPAISCSVFTMPAGTQLESFCTLDSNGAGVRRIIKFIDIQFLNWQSTEEVADSACDFTCDLNSPYVSATPTTTPTSTDGKIRLDVTTTYPPIVVYNATLGSPTTNTLYSAPGITPATYIVNYDNVAPGTYAFAIQDNNNCRFTTAPVVVAVGSAPGTGSGQHYDWFKYELTGNGFAKGTPFQLQGWAWSKATKVPYQVTGVPITYPNFYQQATYQKGDIVWYSNQGVSTNWQQAFFRATRDLKPADFPPTNAVPAPNRYGQSTAEWENVGTFYGGTIYYTTGAGFAGVPVSEPYFTGYRTPATSGGWWYYEENSVTRYGWDSFYRAKKRIESKYFTNHLMDAPPTRPDLWEKVNNYDTFYYAIPEQQAIDQYTIGTLARTVRYHLFNPQQLMYVPTSTDFQRVDGFDFVLFDDTTPGVETQLGDLVVLDVIKNDIDERGAENGSVAILATSPSMPIQYHLRNGVRTGYVQDNTTGIYERLSPGRYAVDITDANNRYASVEFDIEDRYQARWKLTFDDVDAEPLEIQFFERDWTGPVTDVCGTDTPVILSWDHGGDPAGYLPEAVGANLQFNVRTEVAQQFVDTILKDDRNHRIDYYRGGKLHFRGYIDATTYQEALLSPGQTVTLTATDGLGQLKNTKFINHRRERQVGRTSMLSILLKCLSFCDVNLPLYCGNNLRDELMTANGDPYLEAYVNRSTYDQKDGEVIKDEDIIDCRTVLDAILRVFNAQLFQADGSWRIIALNEVHDVFATRVFSPAGTLLTGMDTTMPPLRILPDQDATGPRELYWINSTQSRTTVAAAQILKATIDLKLEANLLRNGEFAEWDAANTRPLYWSTQGTPGVTRAKGEKAKEYAVQFAGYSTTLSPSNYLLSPAAPHLEGQDEDGMVVEFKAQLTPTTQNPAELTATLNFQVVCDGAPVGPLLPVLISSKDKWKKHTLNLPMGLPGTSVRVRLIKPVATDVASLASTLSVSYVALAIQPGLVDWSDVKQDFVEVENNEGITTGIRLDDVELAHADLPLLPAFNSKAMAPKKMDVYAWRHAVSLADFTATTAWKRPGYPNTAPLLDNAAQDRMALRSVPSSEVTGEVAGPGIHFLRIGLMLDMPEDLEGKFLVLSCFKNERMGTARITVRKLGDGYYGNAQPDVPDDARIGYKNGRLGYRISVVNGAEGFRTAQP</sequence>
<evidence type="ECO:0000313" key="1">
    <source>
        <dbReference type="EMBL" id="ALW86337.1"/>
    </source>
</evidence>
<name>A0A0U4C188_9BACT</name>
<reference evidence="1 2" key="1">
    <citation type="submission" date="2015-12" db="EMBL/GenBank/DDBJ databases">
        <authorList>
            <person name="Shamseldin A."/>
            <person name="Moawad H."/>
            <person name="Abd El-Rahim W.M."/>
            <person name="Sadowsky M.J."/>
        </authorList>
    </citation>
    <scope>NUCLEOTIDE SEQUENCE [LARGE SCALE GENOMIC DNA]</scope>
    <source>
        <strain evidence="1 2">DG5B</strain>
    </source>
</reference>
<dbReference type="RefSeq" id="WP_068195544.1">
    <property type="nucleotide sequence ID" value="NZ_CP013909.1"/>
</dbReference>
<dbReference type="Proteomes" id="UP000059542">
    <property type="component" value="Chromosome"/>
</dbReference>
<protein>
    <submittedName>
        <fullName evidence="1">Uncharacterized protein</fullName>
    </submittedName>
</protein>
<dbReference type="AlphaFoldDB" id="A0A0U4C188"/>
<accession>A0A0U4C188</accession>